<keyword evidence="4" id="KW-0973">c-di-GMP</keyword>
<evidence type="ECO:0000256" key="9">
    <source>
        <dbReference type="ARBA" id="ARBA00034290"/>
    </source>
</evidence>
<comment type="caution">
    <text evidence="12">The sequence shown here is derived from an EMBL/GenBank/DDBJ whole genome shotgun (WGS) entry which is preliminary data.</text>
</comment>
<evidence type="ECO:0000256" key="3">
    <source>
        <dbReference type="ARBA" id="ARBA00022475"/>
    </source>
</evidence>
<evidence type="ECO:0000256" key="6">
    <source>
        <dbReference type="ARBA" id="ARBA00022801"/>
    </source>
</evidence>
<dbReference type="EC" id="3.1.4.52" evidence="2"/>
<dbReference type="Pfam" id="PF00563">
    <property type="entry name" value="EAL"/>
    <property type="match status" value="1"/>
</dbReference>
<feature type="transmembrane region" description="Helical" evidence="10">
    <location>
        <begin position="238"/>
        <end position="257"/>
    </location>
</feature>
<comment type="catalytic activity">
    <reaction evidence="9">
        <text>3',3'-c-di-GMP + H2O = 5'-phosphoguanylyl(3'-&gt;5')guanosine + H(+)</text>
        <dbReference type="Rhea" id="RHEA:24902"/>
        <dbReference type="ChEBI" id="CHEBI:15377"/>
        <dbReference type="ChEBI" id="CHEBI:15378"/>
        <dbReference type="ChEBI" id="CHEBI:58754"/>
        <dbReference type="ChEBI" id="CHEBI:58805"/>
        <dbReference type="EC" id="3.1.4.52"/>
    </reaction>
</comment>
<keyword evidence="3" id="KW-1003">Cell membrane</keyword>
<protein>
    <recommendedName>
        <fullName evidence="2">cyclic-guanylate-specific phosphodiesterase</fullName>
        <ecNumber evidence="2">3.1.4.52</ecNumber>
    </recommendedName>
</protein>
<evidence type="ECO:0000256" key="7">
    <source>
        <dbReference type="ARBA" id="ARBA00022989"/>
    </source>
</evidence>
<evidence type="ECO:0000256" key="8">
    <source>
        <dbReference type="ARBA" id="ARBA00023136"/>
    </source>
</evidence>
<evidence type="ECO:0000256" key="5">
    <source>
        <dbReference type="ARBA" id="ARBA00022692"/>
    </source>
</evidence>
<comment type="subcellular location">
    <subcellularLocation>
        <location evidence="1">Cell membrane</location>
        <topology evidence="1">Multi-pass membrane protein</topology>
    </subcellularLocation>
</comment>
<dbReference type="InterPro" id="IPR050706">
    <property type="entry name" value="Cyclic-di-GMP_PDE-like"/>
</dbReference>
<dbReference type="GO" id="GO:0071111">
    <property type="term" value="F:cyclic-guanylate-specific phosphodiesterase activity"/>
    <property type="evidence" value="ECO:0007669"/>
    <property type="project" value="UniProtKB-EC"/>
</dbReference>
<dbReference type="PROSITE" id="PS50883">
    <property type="entry name" value="EAL"/>
    <property type="match status" value="1"/>
</dbReference>
<dbReference type="SUPFAM" id="SSF141868">
    <property type="entry name" value="EAL domain-like"/>
    <property type="match status" value="1"/>
</dbReference>
<dbReference type="PANTHER" id="PTHR33121">
    <property type="entry name" value="CYCLIC DI-GMP PHOSPHODIESTERASE PDEF"/>
    <property type="match status" value="1"/>
</dbReference>
<sequence>MKGKSKQYAALLAALIAFLLMLVVLFKYTIFQEVTKEQSVMTNKLLFMFSDMYTNTNDVLSNLEQLNATSCSPELLLAMRKHVFASHYIKDIAFIKDNIVECSTSLGVANIKDSLDANPTFMTDNDINVWIRHPLRLKVLDNQENEWTIARRDKFSLILKPQISRLSADLVYPWETINLSTELGKTKHIDGKHELWKKVQSASIIDKFINHSSQTCSNEQTKYCVVTQAPFLQTINAYLAQYLLILFTSLGFGFACYRAILHLATRYCSVAERIARGLKHKQFYWLYQPIVDLKTGGIVGCEALARFKDSQGSISPDHFIPTIRNKNMRWQFTEMMIEYILNDLESATTLPDELKVSVNIFPYDIHHGNTYALTKNIRLTQSRFNITFEVTEDEYLEYETAQHSLNELVDAGFSISIDDMGTGYSNLKLLNQFKASYVKIDRSFVKGIERDGIKSSIIPHIVEIANKFKMGVIAEGVELEEQAEILKNMGIAYGQGWYFGKPMTITELNSLINKAE</sequence>
<evidence type="ECO:0000256" key="2">
    <source>
        <dbReference type="ARBA" id="ARBA00012282"/>
    </source>
</evidence>
<proteinExistence type="predicted"/>
<keyword evidence="8 10" id="KW-0472">Membrane</keyword>
<dbReference type="GO" id="GO:0005886">
    <property type="term" value="C:plasma membrane"/>
    <property type="evidence" value="ECO:0007669"/>
    <property type="project" value="UniProtKB-SubCell"/>
</dbReference>
<dbReference type="EMBL" id="LAZR01000610">
    <property type="protein sequence ID" value="KKN62863.1"/>
    <property type="molecule type" value="Genomic_DNA"/>
</dbReference>
<evidence type="ECO:0000256" key="10">
    <source>
        <dbReference type="SAM" id="Phobius"/>
    </source>
</evidence>
<dbReference type="Gene3D" id="3.20.20.450">
    <property type="entry name" value="EAL domain"/>
    <property type="match status" value="1"/>
</dbReference>
<evidence type="ECO:0000259" key="11">
    <source>
        <dbReference type="PROSITE" id="PS50883"/>
    </source>
</evidence>
<evidence type="ECO:0000313" key="12">
    <source>
        <dbReference type="EMBL" id="KKN62863.1"/>
    </source>
</evidence>
<dbReference type="InterPro" id="IPR001633">
    <property type="entry name" value="EAL_dom"/>
</dbReference>
<dbReference type="CDD" id="cd01948">
    <property type="entry name" value="EAL"/>
    <property type="match status" value="1"/>
</dbReference>
<dbReference type="AlphaFoldDB" id="A0A0F9VAN1"/>
<dbReference type="PANTHER" id="PTHR33121:SF79">
    <property type="entry name" value="CYCLIC DI-GMP PHOSPHODIESTERASE PDED-RELATED"/>
    <property type="match status" value="1"/>
</dbReference>
<keyword evidence="6" id="KW-0378">Hydrolase</keyword>
<dbReference type="SMART" id="SM00052">
    <property type="entry name" value="EAL"/>
    <property type="match status" value="1"/>
</dbReference>
<evidence type="ECO:0000256" key="4">
    <source>
        <dbReference type="ARBA" id="ARBA00022636"/>
    </source>
</evidence>
<dbReference type="InterPro" id="IPR035919">
    <property type="entry name" value="EAL_sf"/>
</dbReference>
<feature type="domain" description="EAL" evidence="11">
    <location>
        <begin position="267"/>
        <end position="516"/>
    </location>
</feature>
<reference evidence="12" key="1">
    <citation type="journal article" date="2015" name="Nature">
        <title>Complex archaea that bridge the gap between prokaryotes and eukaryotes.</title>
        <authorList>
            <person name="Spang A."/>
            <person name="Saw J.H."/>
            <person name="Jorgensen S.L."/>
            <person name="Zaremba-Niedzwiedzka K."/>
            <person name="Martijn J."/>
            <person name="Lind A.E."/>
            <person name="van Eijk R."/>
            <person name="Schleper C."/>
            <person name="Guy L."/>
            <person name="Ettema T.J."/>
        </authorList>
    </citation>
    <scope>NUCLEOTIDE SEQUENCE</scope>
</reference>
<keyword evidence="5 10" id="KW-0812">Transmembrane</keyword>
<gene>
    <name evidence="12" type="ORF">LCGC14_0507620</name>
</gene>
<organism evidence="12">
    <name type="scientific">marine sediment metagenome</name>
    <dbReference type="NCBI Taxonomy" id="412755"/>
    <lineage>
        <taxon>unclassified sequences</taxon>
        <taxon>metagenomes</taxon>
        <taxon>ecological metagenomes</taxon>
    </lineage>
</organism>
<evidence type="ECO:0000256" key="1">
    <source>
        <dbReference type="ARBA" id="ARBA00004651"/>
    </source>
</evidence>
<accession>A0A0F9VAN1</accession>
<keyword evidence="7 10" id="KW-1133">Transmembrane helix</keyword>
<dbReference type="Pfam" id="PF12792">
    <property type="entry name" value="CSS-motif"/>
    <property type="match status" value="1"/>
</dbReference>
<name>A0A0F9VAN1_9ZZZZ</name>
<dbReference type="InterPro" id="IPR024744">
    <property type="entry name" value="CSS-motif_dom"/>
</dbReference>